<organism evidence="9 10">
    <name type="scientific">Candidatus Scatocola faecipullorum</name>
    <dbReference type="NCBI Taxonomy" id="2840917"/>
    <lineage>
        <taxon>Bacteria</taxon>
        <taxon>Pseudomonadati</taxon>
        <taxon>Pseudomonadota</taxon>
        <taxon>Alphaproteobacteria</taxon>
        <taxon>Rhodospirillales</taxon>
        <taxon>Rhodospirillaceae</taxon>
        <taxon>Rhodospirillaceae incertae sedis</taxon>
        <taxon>Candidatus Scatocola</taxon>
    </lineage>
</organism>
<keyword evidence="2 9" id="KW-0328">Glycosyltransferase</keyword>
<protein>
    <submittedName>
        <fullName evidence="9">Xanthine phosphoribosyltransferase</fullName>
        <ecNumber evidence="9">2.4.2.22</ecNumber>
    </submittedName>
</protein>
<dbReference type="GO" id="GO:0006166">
    <property type="term" value="P:purine ribonucleoside salvage"/>
    <property type="evidence" value="ECO:0007669"/>
    <property type="project" value="UniProtKB-KW"/>
</dbReference>
<keyword evidence="7" id="KW-0472">Membrane</keyword>
<evidence type="ECO:0000256" key="3">
    <source>
        <dbReference type="ARBA" id="ARBA00022679"/>
    </source>
</evidence>
<dbReference type="GO" id="GO:0046872">
    <property type="term" value="F:metal ion binding"/>
    <property type="evidence" value="ECO:0007669"/>
    <property type="project" value="UniProtKB-KW"/>
</dbReference>
<dbReference type="InterPro" id="IPR029057">
    <property type="entry name" value="PRTase-like"/>
</dbReference>
<dbReference type="Gene3D" id="3.40.50.2020">
    <property type="match status" value="1"/>
</dbReference>
<reference evidence="9" key="2">
    <citation type="journal article" date="2021" name="PeerJ">
        <title>Extensive microbial diversity within the chicken gut microbiome revealed by metagenomics and culture.</title>
        <authorList>
            <person name="Gilroy R."/>
            <person name="Ravi A."/>
            <person name="Getino M."/>
            <person name="Pursley I."/>
            <person name="Horton D.L."/>
            <person name="Alikhan N.F."/>
            <person name="Baker D."/>
            <person name="Gharbi K."/>
            <person name="Hall N."/>
            <person name="Watson M."/>
            <person name="Adriaenssens E.M."/>
            <person name="Foster-Nyarko E."/>
            <person name="Jarju S."/>
            <person name="Secka A."/>
            <person name="Antonio M."/>
            <person name="Oren A."/>
            <person name="Chaudhuri R.R."/>
            <person name="La Ragione R."/>
            <person name="Hildebrand F."/>
            <person name="Pallen M.J."/>
        </authorList>
    </citation>
    <scope>NUCLEOTIDE SEQUENCE</scope>
    <source>
        <strain evidence="9">ChiW3-316</strain>
    </source>
</reference>
<comment type="caution">
    <text evidence="9">The sequence shown here is derived from an EMBL/GenBank/DDBJ whole genome shotgun (WGS) entry which is preliminary data.</text>
</comment>
<dbReference type="GO" id="GO:0004422">
    <property type="term" value="F:hypoxanthine phosphoribosyltransferase activity"/>
    <property type="evidence" value="ECO:0007669"/>
    <property type="project" value="TreeGrafter"/>
</dbReference>
<dbReference type="NCBIfam" id="NF006613">
    <property type="entry name" value="PRK09177.1"/>
    <property type="match status" value="1"/>
</dbReference>
<evidence type="ECO:0000259" key="8">
    <source>
        <dbReference type="Pfam" id="PF00156"/>
    </source>
</evidence>
<dbReference type="GO" id="GO:0000310">
    <property type="term" value="F:xanthine phosphoribosyltransferase activity"/>
    <property type="evidence" value="ECO:0007669"/>
    <property type="project" value="UniProtKB-EC"/>
</dbReference>
<dbReference type="GO" id="GO:0032263">
    <property type="term" value="P:GMP salvage"/>
    <property type="evidence" value="ECO:0007669"/>
    <property type="project" value="TreeGrafter"/>
</dbReference>
<dbReference type="Pfam" id="PF00156">
    <property type="entry name" value="Pribosyltran"/>
    <property type="match status" value="1"/>
</dbReference>
<dbReference type="CDD" id="cd06223">
    <property type="entry name" value="PRTases_typeI"/>
    <property type="match status" value="1"/>
</dbReference>
<evidence type="ECO:0000256" key="6">
    <source>
        <dbReference type="ARBA" id="ARBA00022842"/>
    </source>
</evidence>
<evidence type="ECO:0000256" key="1">
    <source>
        <dbReference type="ARBA" id="ARBA00022475"/>
    </source>
</evidence>
<dbReference type="SUPFAM" id="SSF53271">
    <property type="entry name" value="PRTase-like"/>
    <property type="match status" value="1"/>
</dbReference>
<evidence type="ECO:0000256" key="4">
    <source>
        <dbReference type="ARBA" id="ARBA00022723"/>
    </source>
</evidence>
<evidence type="ECO:0000256" key="5">
    <source>
        <dbReference type="ARBA" id="ARBA00022726"/>
    </source>
</evidence>
<dbReference type="EMBL" id="DVNC01000029">
    <property type="protein sequence ID" value="HIU53389.1"/>
    <property type="molecule type" value="Genomic_DNA"/>
</dbReference>
<dbReference type="EC" id="2.4.2.22" evidence="9"/>
<keyword evidence="6" id="KW-0460">Magnesium</keyword>
<dbReference type="InterPro" id="IPR023747">
    <property type="entry name" value="Xanthine_Guanine_PRibTrfase"/>
</dbReference>
<dbReference type="AlphaFoldDB" id="A0A9D1SAM1"/>
<proteinExistence type="predicted"/>
<keyword evidence="1" id="KW-1003">Cell membrane</keyword>
<dbReference type="PANTHER" id="PTHR39563:SF1">
    <property type="entry name" value="XANTHINE-GUANINE PHOSPHORIBOSYLTRANSFERASE"/>
    <property type="match status" value="1"/>
</dbReference>
<reference evidence="9" key="1">
    <citation type="submission" date="2020-10" db="EMBL/GenBank/DDBJ databases">
        <authorList>
            <person name="Gilroy R."/>
        </authorList>
    </citation>
    <scope>NUCLEOTIDE SEQUENCE</scope>
    <source>
        <strain evidence="9">ChiW3-316</strain>
    </source>
</reference>
<dbReference type="GO" id="GO:0005829">
    <property type="term" value="C:cytosol"/>
    <property type="evidence" value="ECO:0007669"/>
    <property type="project" value="TreeGrafter"/>
</dbReference>
<sequence length="141" mass="16087">MPEKLYISWDEFHRHTRELAQKLKANNYSKIVAVSRGGLLPAGILAYELNIRNVEVINMSSYDGETQRQDKDITVKADIGTVDEQTLIVDDISDTGKTFNLLRPRFPRAAFVSVYAKRQGTAAVDVYVRDIPDVWLVFPWD</sequence>
<keyword evidence="5" id="KW-0660">Purine salvage</keyword>
<name>A0A9D1SAM1_9PROT</name>
<dbReference type="GO" id="GO:0032264">
    <property type="term" value="P:IMP salvage"/>
    <property type="evidence" value="ECO:0007669"/>
    <property type="project" value="TreeGrafter"/>
</dbReference>
<feature type="domain" description="Phosphoribosyltransferase" evidence="8">
    <location>
        <begin position="8"/>
        <end position="132"/>
    </location>
</feature>
<evidence type="ECO:0000256" key="7">
    <source>
        <dbReference type="ARBA" id="ARBA00023136"/>
    </source>
</evidence>
<keyword evidence="4" id="KW-0479">Metal-binding</keyword>
<evidence type="ECO:0000313" key="9">
    <source>
        <dbReference type="EMBL" id="HIU53389.1"/>
    </source>
</evidence>
<accession>A0A9D1SAM1</accession>
<evidence type="ECO:0000313" key="10">
    <source>
        <dbReference type="Proteomes" id="UP000824107"/>
    </source>
</evidence>
<dbReference type="PANTHER" id="PTHR39563">
    <property type="entry name" value="XANTHINE PHOSPHORIBOSYLTRANSFERASE"/>
    <property type="match status" value="1"/>
</dbReference>
<evidence type="ECO:0000256" key="2">
    <source>
        <dbReference type="ARBA" id="ARBA00022676"/>
    </source>
</evidence>
<keyword evidence="3 9" id="KW-0808">Transferase</keyword>
<dbReference type="GO" id="GO:0032265">
    <property type="term" value="P:XMP salvage"/>
    <property type="evidence" value="ECO:0007669"/>
    <property type="project" value="TreeGrafter"/>
</dbReference>
<dbReference type="InterPro" id="IPR000836">
    <property type="entry name" value="PRTase_dom"/>
</dbReference>
<gene>
    <name evidence="9" type="primary">gpt</name>
    <name evidence="9" type="ORF">IAD20_04855</name>
</gene>
<dbReference type="Proteomes" id="UP000824107">
    <property type="component" value="Unassembled WGS sequence"/>
</dbReference>